<dbReference type="EMBL" id="JARK01001465">
    <property type="protein sequence ID" value="EYB98647.1"/>
    <property type="molecule type" value="Genomic_DNA"/>
</dbReference>
<protein>
    <submittedName>
        <fullName evidence="1">Uncharacterized protein</fullName>
    </submittedName>
</protein>
<sequence>MCRQTAREHGNCYMLSFYRFPCTIQAVIVKLRRVPRCDRPRKKGGGVALVVKKTLLPILVYRESVRDGYEIVACDLHTIQDIEAAEDDVVVCVRVPVVDVVGVHGRCVPQ</sequence>
<accession>A0A016T7K3</accession>
<dbReference type="AlphaFoldDB" id="A0A016T7K3"/>
<proteinExistence type="predicted"/>
<organism evidence="1 2">
    <name type="scientific">Ancylostoma ceylanicum</name>
    <dbReference type="NCBI Taxonomy" id="53326"/>
    <lineage>
        <taxon>Eukaryota</taxon>
        <taxon>Metazoa</taxon>
        <taxon>Ecdysozoa</taxon>
        <taxon>Nematoda</taxon>
        <taxon>Chromadorea</taxon>
        <taxon>Rhabditida</taxon>
        <taxon>Rhabditina</taxon>
        <taxon>Rhabditomorpha</taxon>
        <taxon>Strongyloidea</taxon>
        <taxon>Ancylostomatidae</taxon>
        <taxon>Ancylostomatinae</taxon>
        <taxon>Ancylostoma</taxon>
    </lineage>
</organism>
<evidence type="ECO:0000313" key="2">
    <source>
        <dbReference type="Proteomes" id="UP000024635"/>
    </source>
</evidence>
<gene>
    <name evidence="1" type="primary">Acey_s0129.g1479</name>
    <name evidence="1" type="ORF">Y032_0129g1479</name>
</gene>
<dbReference type="Proteomes" id="UP000024635">
    <property type="component" value="Unassembled WGS sequence"/>
</dbReference>
<name>A0A016T7K3_9BILA</name>
<evidence type="ECO:0000313" key="1">
    <source>
        <dbReference type="EMBL" id="EYB98647.1"/>
    </source>
</evidence>
<reference evidence="2" key="1">
    <citation type="journal article" date="2015" name="Nat. Genet.">
        <title>The genome and transcriptome of the zoonotic hookworm Ancylostoma ceylanicum identify infection-specific gene families.</title>
        <authorList>
            <person name="Schwarz E.M."/>
            <person name="Hu Y."/>
            <person name="Antoshechkin I."/>
            <person name="Miller M.M."/>
            <person name="Sternberg P.W."/>
            <person name="Aroian R.V."/>
        </authorList>
    </citation>
    <scope>NUCLEOTIDE SEQUENCE</scope>
    <source>
        <strain evidence="2">HY135</strain>
    </source>
</reference>
<comment type="caution">
    <text evidence="1">The sequence shown here is derived from an EMBL/GenBank/DDBJ whole genome shotgun (WGS) entry which is preliminary data.</text>
</comment>
<dbReference type="OrthoDB" id="8069600at2759"/>
<keyword evidence="2" id="KW-1185">Reference proteome</keyword>